<evidence type="ECO:0000256" key="3">
    <source>
        <dbReference type="ARBA" id="ARBA00010756"/>
    </source>
</evidence>
<keyword evidence="14" id="KW-1185">Reference proteome</keyword>
<dbReference type="InterPro" id="IPR003437">
    <property type="entry name" value="GcvP"/>
</dbReference>
<dbReference type="Pfam" id="PF21478">
    <property type="entry name" value="GcvP2_C"/>
    <property type="match status" value="1"/>
</dbReference>
<feature type="modified residue" description="N6-(pyridoxal phosphate)lysine" evidence="8 9">
    <location>
        <position position="709"/>
    </location>
</feature>
<dbReference type="InterPro" id="IPR015421">
    <property type="entry name" value="PyrdxlP-dep_Trfase_major"/>
</dbReference>
<evidence type="ECO:0000256" key="5">
    <source>
        <dbReference type="ARBA" id="ARBA00022898"/>
    </source>
</evidence>
<evidence type="ECO:0000256" key="9">
    <source>
        <dbReference type="PIRSR" id="PIRSR603437-50"/>
    </source>
</evidence>
<reference evidence="12 15" key="2">
    <citation type="submission" date="2019-07" db="EMBL/GenBank/DDBJ databases">
        <title>Whole genome shotgun sequence of Myxococcus fulvus NBRC 100333.</title>
        <authorList>
            <person name="Hosoyama A."/>
            <person name="Uohara A."/>
            <person name="Ohji S."/>
            <person name="Ichikawa N."/>
        </authorList>
    </citation>
    <scope>NUCLEOTIDE SEQUENCE [LARGE SCALE GENOMIC DNA]</scope>
    <source>
        <strain evidence="12 15">NBRC 100333</strain>
    </source>
</reference>
<dbReference type="Proteomes" id="UP000183760">
    <property type="component" value="Unassembled WGS sequence"/>
</dbReference>
<proteinExistence type="inferred from homology"/>
<dbReference type="GO" id="GO:0005960">
    <property type="term" value="C:glycine cleavage complex"/>
    <property type="evidence" value="ECO:0007669"/>
    <property type="project" value="TreeGrafter"/>
</dbReference>
<dbReference type="SUPFAM" id="SSF53383">
    <property type="entry name" value="PLP-dependent transferases"/>
    <property type="match status" value="2"/>
</dbReference>
<comment type="similarity">
    <text evidence="3 8">Belongs to the GcvP family.</text>
</comment>
<evidence type="ECO:0000259" key="11">
    <source>
        <dbReference type="Pfam" id="PF21478"/>
    </source>
</evidence>
<dbReference type="NCBIfam" id="TIGR00461">
    <property type="entry name" value="gcvP"/>
    <property type="match status" value="1"/>
</dbReference>
<dbReference type="Gene3D" id="3.40.640.10">
    <property type="entry name" value="Type I PLP-dependent aspartate aminotransferase-like (Major domain)"/>
    <property type="match status" value="2"/>
</dbReference>
<evidence type="ECO:0000256" key="8">
    <source>
        <dbReference type="HAMAP-Rule" id="MF_00711"/>
    </source>
</evidence>
<dbReference type="FunFam" id="3.90.1150.10:FF:000007">
    <property type="entry name" value="Glycine dehydrogenase (decarboxylating), mitochondrial"/>
    <property type="match status" value="1"/>
</dbReference>
<evidence type="ECO:0000259" key="10">
    <source>
        <dbReference type="Pfam" id="PF02347"/>
    </source>
</evidence>
<sequence>MSLNWKYQESFAGRHIGPDEQELKQMLSALGVDSLDAFIDQTVPPAIRSKEPLRLGLARGEHDLLAQLETIAAKNQVFRSYIGMGYHDTHTPNVILRNIFQNPGWYTQYTPYQAEIAQGRLEALLNFQTLVMDLTGLEVANASLLDEGTAAAEAMSLALHVKGEDAGVAFFISEACHPQTVDVVRTRAEPLGVEIVVGDHRTVDLTAKKYVGALVQYPATDGAVVDYRAFGEKVHAAGGLLIVAADLLSLTLLTPPGEFGADVAVGSAQRFGVPMGYGGPHAGYFATKNAYTRVMPGRLIGVSEDAQGRRALRMALQTREQHIRREKATSNICTAQVLLAVIASMYAVYHGPKGLKAIAERVHGLTVVLARGLAKLGLKTRHEQYFDTLCVELTTPQVRAVLAAAESARMNFRRIDEKTLGVALDETTRASDVEAILTAFATGAGKASQVPSLDDVGANVETSISPELRRQSQFLTHGVFNSYHSETEMLRYIRRLEAKDLSLTHSMIPLGSCTMKLNATAEMIPVTWPQFGRLHPFAPTSQAAGYKVIFEQLEQMLSAITGFAGCSLQPNAGSQGEYAGLLVIRAYHQGRGQGHRDVCLIPSSAHGTNPASAVMAGYKVVVTKCDENGNIDVADLRARAEEHKDKLAALMVTYPSTHGVFEEEIKEICSIIHERGGQVYMDGANLNAQVGLTAPGLVGADVCHINLHKTFCIPHGGGGPGMGPICVASHLVKHLPGHPVIQTGGSDGIGAISAAPWGSASILLISWVYISMMGGEGLTRATKLAILNANYIAERLQPHFPVLYRGKRGRVAHECIVDLRPLKKTSGVEVEDVAKRLMDYGFHAPTVSFPVAGTLMIEPTESESRAELDRFCDAMIAIRQEIRDVEEGRMPKDNNVLKNAPHTARVITGPEWNRPYSRELAVFPAAWVRENKFWPSVGRLNNVLGDRKLVCSCPPIEDYMTPEPKPAVA</sequence>
<name>A0A511T5B7_MYXFU</name>
<organism evidence="12 15">
    <name type="scientific">Myxococcus fulvus</name>
    <dbReference type="NCBI Taxonomy" id="33"/>
    <lineage>
        <taxon>Bacteria</taxon>
        <taxon>Pseudomonadati</taxon>
        <taxon>Myxococcota</taxon>
        <taxon>Myxococcia</taxon>
        <taxon>Myxococcales</taxon>
        <taxon>Cystobacterineae</taxon>
        <taxon>Myxococcaceae</taxon>
        <taxon>Myxococcus</taxon>
    </lineage>
</organism>
<dbReference type="EMBL" id="FOIB01000009">
    <property type="protein sequence ID" value="SEU31826.1"/>
    <property type="molecule type" value="Genomic_DNA"/>
</dbReference>
<dbReference type="RefSeq" id="WP_046713286.1">
    <property type="nucleotide sequence ID" value="NZ_BJXR01000034.1"/>
</dbReference>
<dbReference type="GO" id="GO:0030170">
    <property type="term" value="F:pyridoxal phosphate binding"/>
    <property type="evidence" value="ECO:0007669"/>
    <property type="project" value="TreeGrafter"/>
</dbReference>
<dbReference type="InterPro" id="IPR015422">
    <property type="entry name" value="PyrdxlP-dep_Trfase_small"/>
</dbReference>
<dbReference type="FunFam" id="3.40.640.10:FF:000005">
    <property type="entry name" value="Glycine dehydrogenase (decarboxylating), mitochondrial"/>
    <property type="match status" value="1"/>
</dbReference>
<gene>
    <name evidence="8 12" type="primary">gcvP</name>
    <name evidence="12" type="ORF">MFU01_44130</name>
    <name evidence="13" type="ORF">SAMN05443572_10928</name>
</gene>
<dbReference type="InterPro" id="IPR015424">
    <property type="entry name" value="PyrdxlP-dep_Trfase"/>
</dbReference>
<dbReference type="NCBIfam" id="NF003346">
    <property type="entry name" value="PRK04366.1"/>
    <property type="match status" value="1"/>
</dbReference>
<dbReference type="STRING" id="1334629.MFUL124B02_18970"/>
<comment type="function">
    <text evidence="2 8">The glycine cleavage system catalyzes the degradation of glycine. The P protein binds the alpha-amino group of glycine through its pyridoxal phosphate cofactor; CO(2) is released and the remaining methylamine moiety is then transferred to the lipoamide cofactor of the H protein.</text>
</comment>
<dbReference type="Pfam" id="PF02347">
    <property type="entry name" value="GDC-P"/>
    <property type="match status" value="2"/>
</dbReference>
<feature type="domain" description="Glycine cleavage system P-protein N-terminal" evidence="10">
    <location>
        <begin position="14"/>
        <end position="440"/>
    </location>
</feature>
<feature type="domain" description="Glycine cleavage system P-protein N-terminal" evidence="10">
    <location>
        <begin position="461"/>
        <end position="743"/>
    </location>
</feature>
<dbReference type="OrthoDB" id="9801272at2"/>
<dbReference type="InterPro" id="IPR020581">
    <property type="entry name" value="GDC_P"/>
</dbReference>
<comment type="caution">
    <text evidence="12">The sequence shown here is derived from an EMBL/GenBank/DDBJ whole genome shotgun (WGS) entry which is preliminary data.</text>
</comment>
<dbReference type="AlphaFoldDB" id="A0A511T5B7"/>
<comment type="cofactor">
    <cofactor evidence="1 8 9">
        <name>pyridoxal 5'-phosphate</name>
        <dbReference type="ChEBI" id="CHEBI:597326"/>
    </cofactor>
</comment>
<feature type="domain" description="Glycine dehydrogenase C-terminal" evidence="11">
    <location>
        <begin position="781"/>
        <end position="902"/>
    </location>
</feature>
<evidence type="ECO:0000256" key="1">
    <source>
        <dbReference type="ARBA" id="ARBA00001933"/>
    </source>
</evidence>
<evidence type="ECO:0000313" key="15">
    <source>
        <dbReference type="Proteomes" id="UP000321514"/>
    </source>
</evidence>
<evidence type="ECO:0000256" key="4">
    <source>
        <dbReference type="ARBA" id="ARBA00011690"/>
    </source>
</evidence>
<dbReference type="CDD" id="cd00613">
    <property type="entry name" value="GDC-P"/>
    <property type="match status" value="2"/>
</dbReference>
<comment type="subunit">
    <text evidence="4 8">The glycine cleavage system is composed of four proteins: P, T, L and H.</text>
</comment>
<dbReference type="Gene3D" id="3.90.1150.10">
    <property type="entry name" value="Aspartate Aminotransferase, domain 1"/>
    <property type="match status" value="2"/>
</dbReference>
<dbReference type="GO" id="GO:0004375">
    <property type="term" value="F:glycine dehydrogenase (decarboxylating) activity"/>
    <property type="evidence" value="ECO:0007669"/>
    <property type="project" value="UniProtKB-EC"/>
</dbReference>
<dbReference type="InterPro" id="IPR049315">
    <property type="entry name" value="GDC-P_N"/>
</dbReference>
<evidence type="ECO:0000313" key="14">
    <source>
        <dbReference type="Proteomes" id="UP000183760"/>
    </source>
</evidence>
<keyword evidence="5 8" id="KW-0663">Pyridoxal phosphate</keyword>
<evidence type="ECO:0000256" key="7">
    <source>
        <dbReference type="ARBA" id="ARBA00049026"/>
    </source>
</evidence>
<evidence type="ECO:0000313" key="13">
    <source>
        <dbReference type="EMBL" id="SEU31826.1"/>
    </source>
</evidence>
<dbReference type="GO" id="GO:0005829">
    <property type="term" value="C:cytosol"/>
    <property type="evidence" value="ECO:0007669"/>
    <property type="project" value="TreeGrafter"/>
</dbReference>
<dbReference type="GO" id="GO:0019464">
    <property type="term" value="P:glycine decarboxylation via glycine cleavage system"/>
    <property type="evidence" value="ECO:0007669"/>
    <property type="project" value="UniProtKB-UniRule"/>
</dbReference>
<dbReference type="Proteomes" id="UP000321514">
    <property type="component" value="Unassembled WGS sequence"/>
</dbReference>
<evidence type="ECO:0000256" key="2">
    <source>
        <dbReference type="ARBA" id="ARBA00003788"/>
    </source>
</evidence>
<evidence type="ECO:0000313" key="12">
    <source>
        <dbReference type="EMBL" id="GEN09376.1"/>
    </source>
</evidence>
<dbReference type="PANTHER" id="PTHR11773:SF1">
    <property type="entry name" value="GLYCINE DEHYDROGENASE (DECARBOXYLATING), MITOCHONDRIAL"/>
    <property type="match status" value="1"/>
</dbReference>
<dbReference type="InterPro" id="IPR049316">
    <property type="entry name" value="GDC-P_C"/>
</dbReference>
<dbReference type="EMBL" id="BJXR01000034">
    <property type="protein sequence ID" value="GEN09376.1"/>
    <property type="molecule type" value="Genomic_DNA"/>
</dbReference>
<dbReference type="FunFam" id="3.40.640.10:FF:000007">
    <property type="entry name" value="glycine dehydrogenase (Decarboxylating), mitochondrial"/>
    <property type="match status" value="1"/>
</dbReference>
<dbReference type="GO" id="GO:0016594">
    <property type="term" value="F:glycine binding"/>
    <property type="evidence" value="ECO:0007669"/>
    <property type="project" value="TreeGrafter"/>
</dbReference>
<dbReference type="EC" id="1.4.4.2" evidence="8"/>
<comment type="catalytic activity">
    <reaction evidence="7 8">
        <text>N(6)-[(R)-lipoyl]-L-lysyl-[glycine-cleavage complex H protein] + glycine + H(+) = N(6)-[(R)-S(8)-aminomethyldihydrolipoyl]-L-lysyl-[glycine-cleavage complex H protein] + CO2</text>
        <dbReference type="Rhea" id="RHEA:24304"/>
        <dbReference type="Rhea" id="RHEA-COMP:10494"/>
        <dbReference type="Rhea" id="RHEA-COMP:10495"/>
        <dbReference type="ChEBI" id="CHEBI:15378"/>
        <dbReference type="ChEBI" id="CHEBI:16526"/>
        <dbReference type="ChEBI" id="CHEBI:57305"/>
        <dbReference type="ChEBI" id="CHEBI:83099"/>
        <dbReference type="ChEBI" id="CHEBI:83143"/>
        <dbReference type="EC" id="1.4.4.2"/>
    </reaction>
</comment>
<dbReference type="PANTHER" id="PTHR11773">
    <property type="entry name" value="GLYCINE DEHYDROGENASE, DECARBOXYLATING"/>
    <property type="match status" value="1"/>
</dbReference>
<dbReference type="HAMAP" id="MF_00711">
    <property type="entry name" value="GcvP"/>
    <property type="match status" value="1"/>
</dbReference>
<keyword evidence="6 8" id="KW-0560">Oxidoreductase</keyword>
<evidence type="ECO:0000256" key="6">
    <source>
        <dbReference type="ARBA" id="ARBA00023002"/>
    </source>
</evidence>
<accession>A0A511T5B7</accession>
<protein>
    <recommendedName>
        <fullName evidence="8">Glycine dehydrogenase (decarboxylating)</fullName>
        <ecNumber evidence="8">1.4.4.2</ecNumber>
    </recommendedName>
    <alternativeName>
        <fullName evidence="8">Glycine cleavage system P-protein</fullName>
    </alternativeName>
    <alternativeName>
        <fullName evidence="8">Glycine decarboxylase</fullName>
    </alternativeName>
    <alternativeName>
        <fullName evidence="8">Glycine dehydrogenase (aminomethyl-transferring)</fullName>
    </alternativeName>
</protein>
<reference evidence="13 14" key="1">
    <citation type="submission" date="2016-10" db="EMBL/GenBank/DDBJ databases">
        <authorList>
            <person name="Varghese N."/>
            <person name="Submissions S."/>
        </authorList>
    </citation>
    <scope>NUCLEOTIDE SEQUENCE [LARGE SCALE GENOMIC DNA]</scope>
    <source>
        <strain evidence="13 14">DSM 16525</strain>
    </source>
</reference>